<dbReference type="AlphaFoldDB" id="G7I575"/>
<dbReference type="PaxDb" id="3880-AES59527"/>
<reference evidence="2 4" key="2">
    <citation type="journal article" date="2014" name="BMC Genomics">
        <title>An improved genome release (version Mt4.0) for the model legume Medicago truncatula.</title>
        <authorList>
            <person name="Tang H."/>
            <person name="Krishnakumar V."/>
            <person name="Bidwell S."/>
            <person name="Rosen B."/>
            <person name="Chan A."/>
            <person name="Zhou S."/>
            <person name="Gentzbittel L."/>
            <person name="Childs K.L."/>
            <person name="Yandell M."/>
            <person name="Gundlach H."/>
            <person name="Mayer K.F."/>
            <person name="Schwartz D.C."/>
            <person name="Town C.D."/>
        </authorList>
    </citation>
    <scope>GENOME REANNOTATION</scope>
    <source>
        <strain evidence="3 4">cv. Jemalong A17</strain>
    </source>
</reference>
<reference evidence="2 4" key="1">
    <citation type="journal article" date="2011" name="Nature">
        <title>The Medicago genome provides insight into the evolution of rhizobial symbioses.</title>
        <authorList>
            <person name="Young N.D."/>
            <person name="Debelle F."/>
            <person name="Oldroyd G.E."/>
            <person name="Geurts R."/>
            <person name="Cannon S.B."/>
            <person name="Udvardi M.K."/>
            <person name="Benedito V.A."/>
            <person name="Mayer K.F."/>
            <person name="Gouzy J."/>
            <person name="Schoof H."/>
            <person name="Van de Peer Y."/>
            <person name="Proost S."/>
            <person name="Cook D.R."/>
            <person name="Meyers B.C."/>
            <person name="Spannagl M."/>
            <person name="Cheung F."/>
            <person name="De Mita S."/>
            <person name="Krishnakumar V."/>
            <person name="Gundlach H."/>
            <person name="Zhou S."/>
            <person name="Mudge J."/>
            <person name="Bharti A.K."/>
            <person name="Murray J.D."/>
            <person name="Naoumkina M.A."/>
            <person name="Rosen B."/>
            <person name="Silverstein K.A."/>
            <person name="Tang H."/>
            <person name="Rombauts S."/>
            <person name="Zhao P.X."/>
            <person name="Zhou P."/>
            <person name="Barbe V."/>
            <person name="Bardou P."/>
            <person name="Bechner M."/>
            <person name="Bellec A."/>
            <person name="Berger A."/>
            <person name="Berges H."/>
            <person name="Bidwell S."/>
            <person name="Bisseling T."/>
            <person name="Choisne N."/>
            <person name="Couloux A."/>
            <person name="Denny R."/>
            <person name="Deshpande S."/>
            <person name="Dai X."/>
            <person name="Doyle J.J."/>
            <person name="Dudez A.M."/>
            <person name="Farmer A.D."/>
            <person name="Fouteau S."/>
            <person name="Franken C."/>
            <person name="Gibelin C."/>
            <person name="Gish J."/>
            <person name="Goldstein S."/>
            <person name="Gonzalez A.J."/>
            <person name="Green P.J."/>
            <person name="Hallab A."/>
            <person name="Hartog M."/>
            <person name="Hua A."/>
            <person name="Humphray S.J."/>
            <person name="Jeong D.H."/>
            <person name="Jing Y."/>
            <person name="Jocker A."/>
            <person name="Kenton S.M."/>
            <person name="Kim D.J."/>
            <person name="Klee K."/>
            <person name="Lai H."/>
            <person name="Lang C."/>
            <person name="Lin S."/>
            <person name="Macmil S.L."/>
            <person name="Magdelenat G."/>
            <person name="Matthews L."/>
            <person name="McCorrison J."/>
            <person name="Monaghan E.L."/>
            <person name="Mun J.H."/>
            <person name="Najar F.Z."/>
            <person name="Nicholson C."/>
            <person name="Noirot C."/>
            <person name="O'Bleness M."/>
            <person name="Paule C.R."/>
            <person name="Poulain J."/>
            <person name="Prion F."/>
            <person name="Qin B."/>
            <person name="Qu C."/>
            <person name="Retzel E.F."/>
            <person name="Riddle C."/>
            <person name="Sallet E."/>
            <person name="Samain S."/>
            <person name="Samson N."/>
            <person name="Sanders I."/>
            <person name="Saurat O."/>
            <person name="Scarpelli C."/>
            <person name="Schiex T."/>
            <person name="Segurens B."/>
            <person name="Severin A.J."/>
            <person name="Sherrier D.J."/>
            <person name="Shi R."/>
            <person name="Sims S."/>
            <person name="Singer S.R."/>
            <person name="Sinharoy S."/>
            <person name="Sterck L."/>
            <person name="Viollet A."/>
            <person name="Wang B.B."/>
            <person name="Wang K."/>
            <person name="Wang M."/>
            <person name="Wang X."/>
            <person name="Warfsmann J."/>
            <person name="Weissenbach J."/>
            <person name="White D.D."/>
            <person name="White J.D."/>
            <person name="Wiley G.B."/>
            <person name="Wincker P."/>
            <person name="Xing Y."/>
            <person name="Yang L."/>
            <person name="Yao Z."/>
            <person name="Ying F."/>
            <person name="Zhai J."/>
            <person name="Zhou L."/>
            <person name="Zuber A."/>
            <person name="Denarie J."/>
            <person name="Dixon R.A."/>
            <person name="May G.D."/>
            <person name="Schwartz D.C."/>
            <person name="Rogers J."/>
            <person name="Quetier F."/>
            <person name="Town C.D."/>
            <person name="Roe B.A."/>
        </authorList>
    </citation>
    <scope>NUCLEOTIDE SEQUENCE [LARGE SCALE GENOMIC DNA]</scope>
    <source>
        <strain evidence="2">A17</strain>
        <strain evidence="3 4">cv. Jemalong A17</strain>
    </source>
</reference>
<dbReference type="EMBL" id="CM001217">
    <property type="protein sequence ID" value="AES59527.1"/>
    <property type="molecule type" value="Genomic_DNA"/>
</dbReference>
<dbReference type="EnsemblPlants" id="AES59527">
    <property type="protein sequence ID" value="AES59527"/>
    <property type="gene ID" value="MTR_1g021390"/>
</dbReference>
<evidence type="ECO:0000313" key="4">
    <source>
        <dbReference type="Proteomes" id="UP000002051"/>
    </source>
</evidence>
<feature type="region of interest" description="Disordered" evidence="1">
    <location>
        <begin position="1"/>
        <end position="22"/>
    </location>
</feature>
<dbReference type="Proteomes" id="UP000002051">
    <property type="component" value="Unassembled WGS sequence"/>
</dbReference>
<evidence type="ECO:0000313" key="2">
    <source>
        <dbReference type="EMBL" id="AES59527.1"/>
    </source>
</evidence>
<dbReference type="HOGENOM" id="CLU_1663356_0_0_1"/>
<sequence length="159" mass="18093">MEATENDQHVPSHFREGTSSTTTEVQSIVDAVLSLILNEVRPDNPNLADKFNYHERETNVLLLVIVWMRLARAIVSTALGFSSIANLMSSIEFISKIFHVFDYMEHLVFNVVKSVNYMFKHGTVKVNISKNQPYTPSILEPHDYISISLSKLQSGRMCF</sequence>
<organism evidence="2 4">
    <name type="scientific">Medicago truncatula</name>
    <name type="common">Barrel medic</name>
    <name type="synonym">Medicago tribuloides</name>
    <dbReference type="NCBI Taxonomy" id="3880"/>
    <lineage>
        <taxon>Eukaryota</taxon>
        <taxon>Viridiplantae</taxon>
        <taxon>Streptophyta</taxon>
        <taxon>Embryophyta</taxon>
        <taxon>Tracheophyta</taxon>
        <taxon>Spermatophyta</taxon>
        <taxon>Magnoliopsida</taxon>
        <taxon>eudicotyledons</taxon>
        <taxon>Gunneridae</taxon>
        <taxon>Pentapetalae</taxon>
        <taxon>rosids</taxon>
        <taxon>fabids</taxon>
        <taxon>Fabales</taxon>
        <taxon>Fabaceae</taxon>
        <taxon>Papilionoideae</taxon>
        <taxon>50 kb inversion clade</taxon>
        <taxon>NPAAA clade</taxon>
        <taxon>Hologalegina</taxon>
        <taxon>IRL clade</taxon>
        <taxon>Trifolieae</taxon>
        <taxon>Medicago</taxon>
    </lineage>
</organism>
<reference evidence="3" key="3">
    <citation type="submission" date="2015-04" db="UniProtKB">
        <authorList>
            <consortium name="EnsemblPlants"/>
        </authorList>
    </citation>
    <scope>IDENTIFICATION</scope>
    <source>
        <strain evidence="3">cv. Jemalong A17</strain>
    </source>
</reference>
<gene>
    <name evidence="2" type="ordered locus">MTR_1g021390</name>
</gene>
<evidence type="ECO:0000313" key="3">
    <source>
        <dbReference type="EnsemblPlants" id="AES59527"/>
    </source>
</evidence>
<name>G7I575_MEDTR</name>
<dbReference type="STRING" id="3880.G7I575"/>
<accession>G7I575</accession>
<keyword evidence="4" id="KW-1185">Reference proteome</keyword>
<feature type="compositionally biased region" description="Basic and acidic residues" evidence="1">
    <location>
        <begin position="1"/>
        <end position="16"/>
    </location>
</feature>
<protein>
    <submittedName>
        <fullName evidence="2 3">Uncharacterized protein</fullName>
    </submittedName>
</protein>
<evidence type="ECO:0000256" key="1">
    <source>
        <dbReference type="SAM" id="MobiDB-lite"/>
    </source>
</evidence>
<proteinExistence type="predicted"/>